<dbReference type="Pfam" id="PF00152">
    <property type="entry name" value="tRNA-synt_2"/>
    <property type="match status" value="1"/>
</dbReference>
<evidence type="ECO:0000313" key="8">
    <source>
        <dbReference type="EMBL" id="RAO95210.1"/>
    </source>
</evidence>
<dbReference type="InterPro" id="IPR004115">
    <property type="entry name" value="GAD-like_sf"/>
</dbReference>
<dbReference type="GO" id="GO:0006422">
    <property type="term" value="P:aspartyl-tRNA aminoacylation"/>
    <property type="evidence" value="ECO:0007669"/>
    <property type="project" value="TreeGrafter"/>
</dbReference>
<comment type="similarity">
    <text evidence="1">Belongs to the class-II aminoacyl-tRNA synthetase family. Type 1 subfamily.</text>
</comment>
<dbReference type="InterPro" id="IPR045864">
    <property type="entry name" value="aa-tRNA-synth_II/BPL/LPL"/>
</dbReference>
<dbReference type="AlphaFoldDB" id="A0A328PTY0"/>
<dbReference type="GO" id="GO:0004815">
    <property type="term" value="F:aspartate-tRNA ligase activity"/>
    <property type="evidence" value="ECO:0007669"/>
    <property type="project" value="TreeGrafter"/>
</dbReference>
<dbReference type="GO" id="GO:0005737">
    <property type="term" value="C:cytoplasm"/>
    <property type="evidence" value="ECO:0007669"/>
    <property type="project" value="InterPro"/>
</dbReference>
<dbReference type="OrthoDB" id="9802326at2"/>
<evidence type="ECO:0000256" key="6">
    <source>
        <dbReference type="ARBA" id="ARBA00023146"/>
    </source>
</evidence>
<evidence type="ECO:0000256" key="2">
    <source>
        <dbReference type="ARBA" id="ARBA00022598"/>
    </source>
</evidence>
<keyword evidence="5" id="KW-0648">Protein biosynthesis</keyword>
<dbReference type="InterPro" id="IPR002312">
    <property type="entry name" value="Asp/Asn-tRNA-synth_IIb"/>
</dbReference>
<dbReference type="PROSITE" id="PS50862">
    <property type="entry name" value="AA_TRNA_LIGASE_II"/>
    <property type="match status" value="1"/>
</dbReference>
<keyword evidence="2 8" id="KW-0436">Ligase</keyword>
<gene>
    <name evidence="8" type="ORF">DNK47_01110</name>
</gene>
<name>A0A328PTY0_9MOLU</name>
<dbReference type="Proteomes" id="UP000249762">
    <property type="component" value="Unassembled WGS sequence"/>
</dbReference>
<dbReference type="PRINTS" id="PR01042">
    <property type="entry name" value="TRNASYNTHASP"/>
</dbReference>
<dbReference type="SUPFAM" id="SSF50249">
    <property type="entry name" value="Nucleic acid-binding proteins"/>
    <property type="match status" value="1"/>
</dbReference>
<dbReference type="EMBL" id="QKVO01000002">
    <property type="protein sequence ID" value="RAO95210.1"/>
    <property type="molecule type" value="Genomic_DNA"/>
</dbReference>
<evidence type="ECO:0000256" key="4">
    <source>
        <dbReference type="ARBA" id="ARBA00022840"/>
    </source>
</evidence>
<comment type="caution">
    <text evidence="8">The sequence shown here is derived from an EMBL/GenBank/DDBJ whole genome shotgun (WGS) entry which is preliminary data.</text>
</comment>
<feature type="domain" description="Aminoacyl-transfer RNA synthetases class-II family profile" evidence="7">
    <location>
        <begin position="142"/>
        <end position="519"/>
    </location>
</feature>
<dbReference type="InterPro" id="IPR004364">
    <property type="entry name" value="Aa-tRNA-synt_II"/>
</dbReference>
<dbReference type="PANTHER" id="PTHR22594:SF5">
    <property type="entry name" value="ASPARTATE--TRNA LIGASE, MITOCHONDRIAL"/>
    <property type="match status" value="1"/>
</dbReference>
<dbReference type="Gene3D" id="2.40.50.140">
    <property type="entry name" value="Nucleic acid-binding proteins"/>
    <property type="match status" value="1"/>
</dbReference>
<evidence type="ECO:0000256" key="5">
    <source>
        <dbReference type="ARBA" id="ARBA00022917"/>
    </source>
</evidence>
<keyword evidence="4" id="KW-0067">ATP-binding</keyword>
<accession>A0A328PTY0</accession>
<evidence type="ECO:0000313" key="9">
    <source>
        <dbReference type="Proteomes" id="UP000249762"/>
    </source>
</evidence>
<dbReference type="Gene3D" id="3.30.1360.30">
    <property type="entry name" value="GAD-like domain"/>
    <property type="match status" value="1"/>
</dbReference>
<proteinExistence type="inferred from homology"/>
<keyword evidence="6" id="KW-0030">Aminoacyl-tRNA synthetase</keyword>
<dbReference type="GO" id="GO:0005524">
    <property type="term" value="F:ATP binding"/>
    <property type="evidence" value="ECO:0007669"/>
    <property type="project" value="UniProtKB-KW"/>
</dbReference>
<dbReference type="Gene3D" id="3.30.930.10">
    <property type="entry name" value="Bira Bifunctional Protein, Domain 2"/>
    <property type="match status" value="1"/>
</dbReference>
<sequence length="535" mass="62020">MFSQRVLISQLTKKLHSQKVVIAGFIERIKKFKNLTILVVRDCSGSISVNFSLDKLEPSLVTRESVVLIQGTLKFLEEKNLLELEGENLDLLSKAKPIPIDLNEEQVSEEKYRMRYRYLDLRRKPLQQNLLFYSKAKLLASEYLSSLGFAEINTPILSFPTKEGANTFSTLIDDQVKESFTLAQSPQLYKQLLMIAGFESYFQFSRNFRAEKLREDRQYEFTQLDIELSFSSPQKLFEIIEDLLLLLIDKLLGVKLERQDFPRMSFQEAFQKYGTDKPDLRNPLVIQYWESRGPAQEAYHYIVLRGVKLEQSQLLSLLGKKYKCIYSDGDNEWIGDLDELIDDFIKSLEFKSNTYVFYRKSTDQLDKKSLYTLGALRDELFRLGLVQPKDSKPYKFVWITDWNYFEKNKEGELATTHHPFTLPLKTSENILDWKSTGYDLVLNGAEIASGSMRITDSQLQREIFKLLGYSDELINKEFGWFLQALEFGVPPHLGIAMGWERLVKELLGLQSIREVIAFPKNSHGSCSMSSQKPFS</sequence>
<dbReference type="SUPFAM" id="SSF55681">
    <property type="entry name" value="Class II aaRS and biotin synthetases"/>
    <property type="match status" value="1"/>
</dbReference>
<evidence type="ECO:0000259" key="7">
    <source>
        <dbReference type="PROSITE" id="PS50862"/>
    </source>
</evidence>
<evidence type="ECO:0000256" key="1">
    <source>
        <dbReference type="ARBA" id="ARBA00006303"/>
    </source>
</evidence>
<organism evidence="8 9">
    <name type="scientific">Mycoplasma wenyonii</name>
    <dbReference type="NCBI Taxonomy" id="65123"/>
    <lineage>
        <taxon>Bacteria</taxon>
        <taxon>Bacillati</taxon>
        <taxon>Mycoplasmatota</taxon>
        <taxon>Mollicutes</taxon>
        <taxon>Mycoplasmataceae</taxon>
        <taxon>Mycoplasma</taxon>
    </lineage>
</organism>
<protein>
    <submittedName>
        <fullName evidence="8">Aspartate--tRNA ligase</fullName>
    </submittedName>
</protein>
<dbReference type="InterPro" id="IPR012340">
    <property type="entry name" value="NA-bd_OB-fold"/>
</dbReference>
<evidence type="ECO:0000256" key="3">
    <source>
        <dbReference type="ARBA" id="ARBA00022741"/>
    </source>
</evidence>
<dbReference type="PANTHER" id="PTHR22594">
    <property type="entry name" value="ASPARTYL/LYSYL-TRNA SYNTHETASE"/>
    <property type="match status" value="1"/>
</dbReference>
<dbReference type="RefSeq" id="WP_112665167.1">
    <property type="nucleotide sequence ID" value="NZ_QKVO01000002.1"/>
</dbReference>
<keyword evidence="9" id="KW-1185">Reference proteome</keyword>
<dbReference type="InterPro" id="IPR006195">
    <property type="entry name" value="aa-tRNA-synth_II"/>
</dbReference>
<reference evidence="9" key="1">
    <citation type="submission" date="2018-06" db="EMBL/GenBank/DDBJ databases">
        <authorList>
            <person name="Martinez Ocampo F."/>
            <person name="Quiroz Castaneda R.E."/>
            <person name="Rojas Lopez X."/>
        </authorList>
    </citation>
    <scope>NUCLEOTIDE SEQUENCE [LARGE SCALE GENOMIC DNA]</scope>
    <source>
        <strain evidence="9">INIFAP02</strain>
    </source>
</reference>
<keyword evidence="3" id="KW-0547">Nucleotide-binding</keyword>